<gene>
    <name evidence="6" type="primary">slmA</name>
    <name evidence="6" type="ORF">EKD16_11400</name>
</gene>
<dbReference type="PANTHER" id="PTHR47506:SF1">
    <property type="entry name" value="HTH-TYPE TRANSCRIPTIONAL REGULATOR YJDC"/>
    <property type="match status" value="1"/>
</dbReference>
<organism evidence="6 7">
    <name type="scientific">Streptomonospora litoralis</name>
    <dbReference type="NCBI Taxonomy" id="2498135"/>
    <lineage>
        <taxon>Bacteria</taxon>
        <taxon>Bacillati</taxon>
        <taxon>Actinomycetota</taxon>
        <taxon>Actinomycetes</taxon>
        <taxon>Streptosporangiales</taxon>
        <taxon>Nocardiopsidaceae</taxon>
        <taxon>Streptomonospora</taxon>
    </lineage>
</organism>
<evidence type="ECO:0000313" key="7">
    <source>
        <dbReference type="Proteomes" id="UP000292235"/>
    </source>
</evidence>
<dbReference type="GO" id="GO:0003677">
    <property type="term" value="F:DNA binding"/>
    <property type="evidence" value="ECO:0007669"/>
    <property type="project" value="UniProtKB-UniRule"/>
</dbReference>
<dbReference type="KEGG" id="strr:EKD16_11400"/>
<dbReference type="Pfam" id="PF00440">
    <property type="entry name" value="TetR_N"/>
    <property type="match status" value="1"/>
</dbReference>
<evidence type="ECO:0000313" key="6">
    <source>
        <dbReference type="EMBL" id="QBI54064.1"/>
    </source>
</evidence>
<dbReference type="PRINTS" id="PR00455">
    <property type="entry name" value="HTHTETR"/>
</dbReference>
<evidence type="ECO:0000256" key="4">
    <source>
        <dbReference type="PROSITE-ProRule" id="PRU00335"/>
    </source>
</evidence>
<reference evidence="6 7" key="1">
    <citation type="submission" date="2019-02" db="EMBL/GenBank/DDBJ databases">
        <authorList>
            <person name="Khodamoradi S."/>
            <person name="Hahnke R.L."/>
            <person name="Kaempfer P."/>
            <person name="Schumann P."/>
            <person name="Rohde M."/>
            <person name="Steinert M."/>
            <person name="Luzhetskyy A."/>
            <person name="Wink J."/>
            <person name="Ruckert C."/>
        </authorList>
    </citation>
    <scope>NUCLEOTIDE SEQUENCE [LARGE SCALE GENOMIC DNA]</scope>
    <source>
        <strain evidence="6 7">M2</strain>
    </source>
</reference>
<dbReference type="SUPFAM" id="SSF46689">
    <property type="entry name" value="Homeodomain-like"/>
    <property type="match status" value="1"/>
</dbReference>
<feature type="domain" description="HTH tetR-type" evidence="5">
    <location>
        <begin position="10"/>
        <end position="70"/>
    </location>
</feature>
<dbReference type="AlphaFoldDB" id="A0A4P6Q5A9"/>
<evidence type="ECO:0000256" key="2">
    <source>
        <dbReference type="ARBA" id="ARBA00023125"/>
    </source>
</evidence>
<dbReference type="Proteomes" id="UP000292235">
    <property type="component" value="Chromosome"/>
</dbReference>
<dbReference type="InterPro" id="IPR009057">
    <property type="entry name" value="Homeodomain-like_sf"/>
</dbReference>
<keyword evidence="2 4" id="KW-0238">DNA-binding</keyword>
<accession>A0A4P6Q5A9</accession>
<dbReference type="PROSITE" id="PS50977">
    <property type="entry name" value="HTH_TETR_2"/>
    <property type="match status" value="1"/>
</dbReference>
<dbReference type="InterPro" id="IPR036271">
    <property type="entry name" value="Tet_transcr_reg_TetR-rel_C_sf"/>
</dbReference>
<name>A0A4P6Q5A9_9ACTN</name>
<proteinExistence type="predicted"/>
<dbReference type="PROSITE" id="PS01081">
    <property type="entry name" value="HTH_TETR_1"/>
    <property type="match status" value="1"/>
</dbReference>
<dbReference type="PANTHER" id="PTHR47506">
    <property type="entry name" value="TRANSCRIPTIONAL REGULATORY PROTEIN"/>
    <property type="match status" value="1"/>
</dbReference>
<keyword evidence="7" id="KW-1185">Reference proteome</keyword>
<protein>
    <submittedName>
        <fullName evidence="6">Nucleoid occlusion factor SlmA</fullName>
    </submittedName>
</protein>
<evidence type="ECO:0000259" key="5">
    <source>
        <dbReference type="PROSITE" id="PS50977"/>
    </source>
</evidence>
<dbReference type="InterPro" id="IPR001647">
    <property type="entry name" value="HTH_TetR"/>
</dbReference>
<dbReference type="Gene3D" id="1.10.10.60">
    <property type="entry name" value="Homeodomain-like"/>
    <property type="match status" value="1"/>
</dbReference>
<dbReference type="InterPro" id="IPR023772">
    <property type="entry name" value="DNA-bd_HTH_TetR-type_CS"/>
</dbReference>
<sequence>MPSFSSAERERITSRLRVVGAELFARQGLRKTTLEDLARPAGISKAGFYSFFDSKEALFLDLMLEQAEDIGSRLAAAATGPADAREGIAALLREIATVLDTNPLYRRLLANPEELRAVRARMGDAEVDRASRALLQPLSRFIESAQREGRIVSADPGAVLGVLRAALLPVLHRDELDPDAHTDTLDLLFRTIAVGLTAPEAENPVP</sequence>
<keyword evidence="1" id="KW-0805">Transcription regulation</keyword>
<keyword evidence="3" id="KW-0804">Transcription</keyword>
<feature type="DNA-binding region" description="H-T-H motif" evidence="4">
    <location>
        <begin position="33"/>
        <end position="52"/>
    </location>
</feature>
<dbReference type="SUPFAM" id="SSF48498">
    <property type="entry name" value="Tetracyclin repressor-like, C-terminal domain"/>
    <property type="match status" value="1"/>
</dbReference>
<dbReference type="RefSeq" id="WP_131098322.1">
    <property type="nucleotide sequence ID" value="NZ_CP036455.1"/>
</dbReference>
<evidence type="ECO:0000256" key="1">
    <source>
        <dbReference type="ARBA" id="ARBA00023015"/>
    </source>
</evidence>
<dbReference type="OrthoDB" id="5112469at2"/>
<dbReference type="Gene3D" id="1.10.357.10">
    <property type="entry name" value="Tetracycline Repressor, domain 2"/>
    <property type="match status" value="1"/>
</dbReference>
<dbReference type="EMBL" id="CP036455">
    <property type="protein sequence ID" value="QBI54064.1"/>
    <property type="molecule type" value="Genomic_DNA"/>
</dbReference>
<evidence type="ECO:0000256" key="3">
    <source>
        <dbReference type="ARBA" id="ARBA00023163"/>
    </source>
</evidence>